<sequence>MMKKPGTFGSTVSKGDFSRLSGERLKDAKKSAFFDELAETGRPDWKKAPREVKSQYRGIFLILFSIPIILIPGWEIYKRLSGRSTKKVQEGELGDDYSIRRFDEHEKWKTERDSFLYKIFGKDFYLDGFTAKTMKRDDQGKNDVMEIKK</sequence>
<dbReference type="EMBL" id="JACBPP010000002">
    <property type="protein sequence ID" value="KAF8004491.1"/>
    <property type="molecule type" value="Genomic_DNA"/>
</dbReference>
<keyword evidence="1" id="KW-1133">Transmembrane helix</keyword>
<protein>
    <submittedName>
        <fullName evidence="2">Uncharacterized protein</fullName>
    </submittedName>
</protein>
<dbReference type="AlphaFoldDB" id="A0A8H7GY98"/>
<keyword evidence="1" id="KW-0812">Transmembrane</keyword>
<feature type="transmembrane region" description="Helical" evidence="1">
    <location>
        <begin position="58"/>
        <end position="77"/>
    </location>
</feature>
<keyword evidence="3" id="KW-1185">Reference proteome</keyword>
<organism evidence="2 3">
    <name type="scientific">Metschnikowia pulcherrima</name>
    <dbReference type="NCBI Taxonomy" id="27326"/>
    <lineage>
        <taxon>Eukaryota</taxon>
        <taxon>Fungi</taxon>
        <taxon>Dikarya</taxon>
        <taxon>Ascomycota</taxon>
        <taxon>Saccharomycotina</taxon>
        <taxon>Pichiomycetes</taxon>
        <taxon>Metschnikowiaceae</taxon>
        <taxon>Metschnikowia</taxon>
    </lineage>
</organism>
<keyword evidence="1" id="KW-0472">Membrane</keyword>
<reference evidence="2" key="1">
    <citation type="submission" date="2020-10" db="EMBL/GenBank/DDBJ databases">
        <title>The Whole-Genome Sequence of Metschnikowia persimmonesis, a Novel Endophytic Yeast Species Isolated from Medicinal Plant Diospyros kaki Thumb.</title>
        <authorList>
            <person name="Rahmat E."/>
            <person name="Kang Y."/>
        </authorList>
    </citation>
    <scope>NUCLEOTIDE SEQUENCE</scope>
    <source>
        <strain evidence="2">KIOM G15050</strain>
    </source>
</reference>
<comment type="caution">
    <text evidence="2">The sequence shown here is derived from an EMBL/GenBank/DDBJ whole genome shotgun (WGS) entry which is preliminary data.</text>
</comment>
<dbReference type="Proteomes" id="UP000649328">
    <property type="component" value="Unassembled WGS sequence"/>
</dbReference>
<evidence type="ECO:0000256" key="1">
    <source>
        <dbReference type="SAM" id="Phobius"/>
    </source>
</evidence>
<accession>A0A8H7GY98</accession>
<gene>
    <name evidence="2" type="ORF">HF325_001939</name>
</gene>
<evidence type="ECO:0000313" key="3">
    <source>
        <dbReference type="Proteomes" id="UP000649328"/>
    </source>
</evidence>
<evidence type="ECO:0000313" key="2">
    <source>
        <dbReference type="EMBL" id="KAF8004491.1"/>
    </source>
</evidence>
<proteinExistence type="predicted"/>
<name>A0A8H7GY98_9ASCO</name>
<dbReference type="OrthoDB" id="3784821at2759"/>